<dbReference type="InterPro" id="IPR000277">
    <property type="entry name" value="Cys/Met-Metab_PyrdxlP-dep_enz"/>
</dbReference>
<keyword evidence="8" id="KW-0032">Aminotransferase</keyword>
<proteinExistence type="inferred from homology"/>
<reference evidence="7 9" key="1">
    <citation type="submission" date="2014-11" db="EMBL/GenBank/DDBJ databases">
        <title>Draft Genome Sequences of Xanthomonas vesicatoria Strains from the Balkan Peninsula.</title>
        <authorList>
            <person name="Vancheva T."/>
            <person name="Lefeuvre P."/>
            <person name="Bogatzevska N."/>
            <person name="Moncheva P."/>
            <person name="Koebnik R."/>
        </authorList>
    </citation>
    <scope>NUCLEOTIDE SEQUENCE [LARGE SCALE GENOMIC DNA]</scope>
    <source>
        <strain evidence="7 9">53M</strain>
    </source>
</reference>
<dbReference type="PIRSF" id="PIRSF001434">
    <property type="entry name" value="CGS"/>
    <property type="match status" value="1"/>
</dbReference>
<reference evidence="8" key="2">
    <citation type="submission" date="2021-11" db="EMBL/GenBank/DDBJ databases">
        <title>Genome resources and taxonomic validation of 89 Xanthomonas strains.</title>
        <authorList>
            <person name="Tambong J.T."/>
        </authorList>
    </citation>
    <scope>NUCLEOTIDE SEQUENCE</scope>
    <source>
        <strain evidence="8">Bv 5-4A</strain>
    </source>
</reference>
<dbReference type="GO" id="GO:0003961">
    <property type="term" value="F:O-acetylhomoserine aminocarboxypropyltransferase activity"/>
    <property type="evidence" value="ECO:0007669"/>
    <property type="project" value="UniProtKB-EC"/>
</dbReference>
<evidence type="ECO:0000256" key="3">
    <source>
        <dbReference type="ARBA" id="ARBA00022679"/>
    </source>
</evidence>
<dbReference type="SUPFAM" id="SSF53383">
    <property type="entry name" value="PLP-dependent transferases"/>
    <property type="match status" value="1"/>
</dbReference>
<dbReference type="GO" id="GO:0005737">
    <property type="term" value="C:cytoplasm"/>
    <property type="evidence" value="ECO:0007669"/>
    <property type="project" value="TreeGrafter"/>
</dbReference>
<protein>
    <submittedName>
        <fullName evidence="8">Aminotransferase class V-fold PLP-dependent enzyme</fullName>
    </submittedName>
    <submittedName>
        <fullName evidence="7">O-acetylhomoserine aminocarboxypropyltransferase</fullName>
        <ecNumber evidence="7">2.5.1.49</ecNumber>
    </submittedName>
</protein>
<organism evidence="7 9">
    <name type="scientific">Xanthomonas vesicatoria</name>
    <dbReference type="NCBI Taxonomy" id="56460"/>
    <lineage>
        <taxon>Bacteria</taxon>
        <taxon>Pseudomonadati</taxon>
        <taxon>Pseudomonadota</taxon>
        <taxon>Gammaproteobacteria</taxon>
        <taxon>Lysobacterales</taxon>
        <taxon>Lysobacteraceae</taxon>
        <taxon>Xanthomonas</taxon>
    </lineage>
</organism>
<dbReference type="EC" id="2.5.1.49" evidence="7"/>
<keyword evidence="3 7" id="KW-0808">Transferase</keyword>
<dbReference type="Gene3D" id="3.40.640.10">
    <property type="entry name" value="Type I PLP-dependent aspartate aminotransferase-like (Major domain)"/>
    <property type="match status" value="1"/>
</dbReference>
<evidence type="ECO:0000256" key="1">
    <source>
        <dbReference type="ARBA" id="ARBA00001933"/>
    </source>
</evidence>
<dbReference type="InterPro" id="IPR006235">
    <property type="entry name" value="OAc-hSer/O-AcSer_sulfhydrylase"/>
</dbReference>
<evidence type="ECO:0000313" key="10">
    <source>
        <dbReference type="Proteomes" id="UP001430544"/>
    </source>
</evidence>
<dbReference type="RefSeq" id="WP_039425292.1">
    <property type="nucleotide sequence ID" value="NZ_CP018470.1"/>
</dbReference>
<sequence>MTDPQWKPETIAVHGGYRPDPTTRAVAVPIYQTVAYAFDDTQHGADLFDLKVQGNIYSRIMNPTNDVLEQRVAALEGGIGALALASGQAAVTYAIQTIAEVGDNIVSSSALYGGTYNLFAHTLPQFGISTRFADYRDPQAFAGLIDDRTKAVFVESIGNPRGNITDIEAVAAVAHAHGVPLIVDNTVATPSLLRPIDFGADIVVHSLTKYLGGHGNSIGGAIVDSGRFPWAEHKVRFPRLNEPDVSYHGVVYTEALGEAAYIGRARVVPLRNTGAALSPFNAFLILQGIETLPLRMERINANTLAIARYLQQHARVAWVNYAALPDHPEHALAQKYLAGHGSGVLTFGLPGGRAAGARFLDALQLFTRLVNIGDAKSLATHPASTTHRQLGPAELEHAGVSEDTVRLSIGIEHIDDLLADLEQALQGA</sequence>
<dbReference type="GO" id="GO:0071269">
    <property type="term" value="P:L-homocysteine biosynthetic process"/>
    <property type="evidence" value="ECO:0007669"/>
    <property type="project" value="TreeGrafter"/>
</dbReference>
<dbReference type="AlphaFoldDB" id="A0AAJ0N5X5"/>
<evidence type="ECO:0000313" key="8">
    <source>
        <dbReference type="EMBL" id="MCC8624509.1"/>
    </source>
</evidence>
<dbReference type="EMBL" id="JSYJ01000009">
    <property type="protein sequence ID" value="KHM97938.1"/>
    <property type="molecule type" value="Genomic_DNA"/>
</dbReference>
<evidence type="ECO:0000256" key="5">
    <source>
        <dbReference type="PIRSR" id="PIRSR001434-2"/>
    </source>
</evidence>
<keyword evidence="10" id="KW-1185">Reference proteome</keyword>
<dbReference type="CDD" id="cd00614">
    <property type="entry name" value="CGS_like"/>
    <property type="match status" value="1"/>
</dbReference>
<dbReference type="InterPro" id="IPR015422">
    <property type="entry name" value="PyrdxlP-dep_Trfase_small"/>
</dbReference>
<comment type="cofactor">
    <cofactor evidence="1 6">
        <name>pyridoxal 5'-phosphate</name>
        <dbReference type="ChEBI" id="CHEBI:597326"/>
    </cofactor>
</comment>
<dbReference type="InterPro" id="IPR015421">
    <property type="entry name" value="PyrdxlP-dep_Trfase_major"/>
</dbReference>
<comment type="caution">
    <text evidence="7">The sequence shown here is derived from an EMBL/GenBank/DDBJ whole genome shotgun (WGS) entry which is preliminary data.</text>
</comment>
<dbReference type="Pfam" id="PF01053">
    <property type="entry name" value="Cys_Met_Meta_PP"/>
    <property type="match status" value="1"/>
</dbReference>
<dbReference type="InterPro" id="IPR015424">
    <property type="entry name" value="PyrdxlP-dep_Trfase"/>
</dbReference>
<dbReference type="PANTHER" id="PTHR43797">
    <property type="entry name" value="HOMOCYSTEINE/CYSTEINE SYNTHASE"/>
    <property type="match status" value="1"/>
</dbReference>
<keyword evidence="4 5" id="KW-0663">Pyridoxal phosphate</keyword>
<evidence type="ECO:0000256" key="2">
    <source>
        <dbReference type="ARBA" id="ARBA00009077"/>
    </source>
</evidence>
<dbReference type="InterPro" id="IPR054542">
    <property type="entry name" value="Cys_met_metab_PP"/>
</dbReference>
<dbReference type="PANTHER" id="PTHR43797:SF2">
    <property type="entry name" value="HOMOCYSTEINE_CYSTEINE SYNTHASE"/>
    <property type="match status" value="1"/>
</dbReference>
<comment type="similarity">
    <text evidence="2 6">Belongs to the trans-sulfuration enzymes family.</text>
</comment>
<dbReference type="FunFam" id="3.40.640.10:FF:000035">
    <property type="entry name" value="O-succinylhomoserine sulfhydrylase"/>
    <property type="match status" value="1"/>
</dbReference>
<name>A0AAJ0N5X5_9XANT</name>
<accession>A0AAJ0N5X5</accession>
<dbReference type="GO" id="GO:0019346">
    <property type="term" value="P:transsulfuration"/>
    <property type="evidence" value="ECO:0007669"/>
    <property type="project" value="InterPro"/>
</dbReference>
<dbReference type="NCBIfam" id="TIGR01326">
    <property type="entry name" value="OAH_OAS_sulfhy"/>
    <property type="match status" value="1"/>
</dbReference>
<evidence type="ECO:0000256" key="4">
    <source>
        <dbReference type="ARBA" id="ARBA00022898"/>
    </source>
</evidence>
<dbReference type="PROSITE" id="PS00868">
    <property type="entry name" value="CYS_MET_METAB_PP"/>
    <property type="match status" value="1"/>
</dbReference>
<dbReference type="GO" id="GO:0008483">
    <property type="term" value="F:transaminase activity"/>
    <property type="evidence" value="ECO:0007669"/>
    <property type="project" value="UniProtKB-KW"/>
</dbReference>
<dbReference type="Proteomes" id="UP000030969">
    <property type="component" value="Unassembled WGS sequence"/>
</dbReference>
<dbReference type="GO" id="GO:0006535">
    <property type="term" value="P:cysteine biosynthetic process from serine"/>
    <property type="evidence" value="ECO:0007669"/>
    <property type="project" value="TreeGrafter"/>
</dbReference>
<feature type="modified residue" description="N6-(pyridoxal phosphate)lysine" evidence="5">
    <location>
        <position position="209"/>
    </location>
</feature>
<dbReference type="GO" id="GO:0030170">
    <property type="term" value="F:pyridoxal phosphate binding"/>
    <property type="evidence" value="ECO:0007669"/>
    <property type="project" value="InterPro"/>
</dbReference>
<evidence type="ECO:0000313" key="9">
    <source>
        <dbReference type="Proteomes" id="UP000030969"/>
    </source>
</evidence>
<evidence type="ECO:0000256" key="6">
    <source>
        <dbReference type="RuleBase" id="RU362118"/>
    </source>
</evidence>
<dbReference type="EMBL" id="JAJIUN010000097">
    <property type="protein sequence ID" value="MCC8624509.1"/>
    <property type="molecule type" value="Genomic_DNA"/>
</dbReference>
<gene>
    <name evidence="8" type="ORF">LN473_21545</name>
    <name evidence="7" type="ORF">OR61_02740</name>
</gene>
<evidence type="ECO:0000313" key="7">
    <source>
        <dbReference type="EMBL" id="KHM97938.1"/>
    </source>
</evidence>
<dbReference type="Gene3D" id="3.90.1150.10">
    <property type="entry name" value="Aspartate Aminotransferase, domain 1"/>
    <property type="match status" value="1"/>
</dbReference>
<dbReference type="Proteomes" id="UP001430544">
    <property type="component" value="Unassembled WGS sequence"/>
</dbReference>
<dbReference type="GO" id="GO:0004124">
    <property type="term" value="F:cysteine synthase activity"/>
    <property type="evidence" value="ECO:0007669"/>
    <property type="project" value="TreeGrafter"/>
</dbReference>